<evidence type="ECO:0000313" key="2">
    <source>
        <dbReference type="EMBL" id="OAX32829.1"/>
    </source>
</evidence>
<evidence type="ECO:0000313" key="3">
    <source>
        <dbReference type="Proteomes" id="UP000092154"/>
    </source>
</evidence>
<evidence type="ECO:0000256" key="1">
    <source>
        <dbReference type="SAM" id="Phobius"/>
    </source>
</evidence>
<organism evidence="2 3">
    <name type="scientific">Rhizopogon vinicolor AM-OR11-026</name>
    <dbReference type="NCBI Taxonomy" id="1314800"/>
    <lineage>
        <taxon>Eukaryota</taxon>
        <taxon>Fungi</taxon>
        <taxon>Dikarya</taxon>
        <taxon>Basidiomycota</taxon>
        <taxon>Agaricomycotina</taxon>
        <taxon>Agaricomycetes</taxon>
        <taxon>Agaricomycetidae</taxon>
        <taxon>Boletales</taxon>
        <taxon>Suillineae</taxon>
        <taxon>Rhizopogonaceae</taxon>
        <taxon>Rhizopogon</taxon>
    </lineage>
</organism>
<protein>
    <submittedName>
        <fullName evidence="2">Uncharacterized protein</fullName>
    </submittedName>
</protein>
<dbReference type="InParanoid" id="A0A1B7MJR7"/>
<name>A0A1B7MJR7_9AGAM</name>
<gene>
    <name evidence="2" type="ORF">K503DRAFT_776263</name>
</gene>
<accession>A0A1B7MJR7</accession>
<keyword evidence="1" id="KW-0472">Membrane</keyword>
<keyword evidence="1" id="KW-1133">Transmembrane helix</keyword>
<reference evidence="2 3" key="1">
    <citation type="submission" date="2016-06" db="EMBL/GenBank/DDBJ databases">
        <title>Comparative genomics of the ectomycorrhizal sister species Rhizopogon vinicolor and Rhizopogon vesiculosus (Basidiomycota: Boletales) reveals a divergence of the mating type B locus.</title>
        <authorList>
            <consortium name="DOE Joint Genome Institute"/>
            <person name="Mujic A.B."/>
            <person name="Kuo A."/>
            <person name="Tritt A."/>
            <person name="Lipzen A."/>
            <person name="Chen C."/>
            <person name="Johnson J."/>
            <person name="Sharma A."/>
            <person name="Barry K."/>
            <person name="Grigoriev I.V."/>
            <person name="Spatafora J.W."/>
        </authorList>
    </citation>
    <scope>NUCLEOTIDE SEQUENCE [LARGE SCALE GENOMIC DNA]</scope>
    <source>
        <strain evidence="2 3">AM-OR11-026</strain>
    </source>
</reference>
<dbReference type="Proteomes" id="UP000092154">
    <property type="component" value="Unassembled WGS sequence"/>
</dbReference>
<dbReference type="EMBL" id="KV448905">
    <property type="protein sequence ID" value="OAX32829.1"/>
    <property type="molecule type" value="Genomic_DNA"/>
</dbReference>
<sequence length="72" mass="8268">MASSFEASLFSCCTLFIVIFIVWFFLPSTIFLQQNSMEFVRCRVWDFLVQAGFLKIHARSTAHCSSESGYLT</sequence>
<proteinExistence type="predicted"/>
<keyword evidence="1" id="KW-0812">Transmembrane</keyword>
<keyword evidence="3" id="KW-1185">Reference proteome</keyword>
<feature type="transmembrane region" description="Helical" evidence="1">
    <location>
        <begin position="7"/>
        <end position="26"/>
    </location>
</feature>
<dbReference type="AlphaFoldDB" id="A0A1B7MJR7"/>